<dbReference type="InterPro" id="IPR029070">
    <property type="entry name" value="Chitinase_insertion_sf"/>
</dbReference>
<dbReference type="Proteomes" id="UP000228380">
    <property type="component" value="Chromosome 10"/>
</dbReference>
<keyword evidence="9" id="KW-1185">Reference proteome</keyword>
<name>A0A8B7MX50_PHODC</name>
<evidence type="ECO:0000256" key="1">
    <source>
        <dbReference type="ARBA" id="ARBA00008682"/>
    </source>
</evidence>
<dbReference type="SMART" id="SM00636">
    <property type="entry name" value="Glyco_18"/>
    <property type="match status" value="1"/>
</dbReference>
<dbReference type="KEGG" id="pda:103722003"/>
<evidence type="ECO:0000256" key="7">
    <source>
        <dbReference type="SAM" id="SignalP"/>
    </source>
</evidence>
<dbReference type="SUPFAM" id="SSF54556">
    <property type="entry name" value="Chitinase insertion domain"/>
    <property type="match status" value="1"/>
</dbReference>
<evidence type="ECO:0000313" key="9">
    <source>
        <dbReference type="Proteomes" id="UP000228380"/>
    </source>
</evidence>
<dbReference type="InterPro" id="IPR011583">
    <property type="entry name" value="Chitinase_II/V-like_cat"/>
</dbReference>
<dbReference type="OrthoDB" id="73875at2759"/>
<evidence type="ECO:0000256" key="2">
    <source>
        <dbReference type="ARBA" id="ARBA00022729"/>
    </source>
</evidence>
<proteinExistence type="inferred from homology"/>
<dbReference type="PANTHER" id="PTHR11177:SF347">
    <property type="entry name" value="GLYCOSYL HYDROLASES FAMILY 18 PROTEIN, EXPRESSED"/>
    <property type="match status" value="1"/>
</dbReference>
<keyword evidence="4" id="KW-0325">Glycoprotein</keyword>
<dbReference type="InterPro" id="IPR050314">
    <property type="entry name" value="Glycosyl_Hydrlase_18"/>
</dbReference>
<dbReference type="GO" id="GO:0005576">
    <property type="term" value="C:extracellular region"/>
    <property type="evidence" value="ECO:0007669"/>
    <property type="project" value="TreeGrafter"/>
</dbReference>
<dbReference type="InterPro" id="IPR001223">
    <property type="entry name" value="Glyco_hydro18_cat"/>
</dbReference>
<dbReference type="GO" id="GO:0005975">
    <property type="term" value="P:carbohydrate metabolic process"/>
    <property type="evidence" value="ECO:0007669"/>
    <property type="project" value="InterPro"/>
</dbReference>
<organism evidence="9 10">
    <name type="scientific">Phoenix dactylifera</name>
    <name type="common">Date palm</name>
    <dbReference type="NCBI Taxonomy" id="42345"/>
    <lineage>
        <taxon>Eukaryota</taxon>
        <taxon>Viridiplantae</taxon>
        <taxon>Streptophyta</taxon>
        <taxon>Embryophyta</taxon>
        <taxon>Tracheophyta</taxon>
        <taxon>Spermatophyta</taxon>
        <taxon>Magnoliopsida</taxon>
        <taxon>Liliopsida</taxon>
        <taxon>Arecaceae</taxon>
        <taxon>Coryphoideae</taxon>
        <taxon>Phoeniceae</taxon>
        <taxon>Phoenix</taxon>
    </lineage>
</organism>
<evidence type="ECO:0000256" key="6">
    <source>
        <dbReference type="SAM" id="MobiDB-lite"/>
    </source>
</evidence>
<keyword evidence="2 7" id="KW-0732">Signal</keyword>
<dbReference type="GeneID" id="103722003"/>
<dbReference type="RefSeq" id="XP_017701878.2">
    <property type="nucleotide sequence ID" value="XM_017846389.3"/>
</dbReference>
<dbReference type="PANTHER" id="PTHR11177">
    <property type="entry name" value="CHITINASE"/>
    <property type="match status" value="1"/>
</dbReference>
<accession>A0A8B7MX50</accession>
<evidence type="ECO:0000256" key="4">
    <source>
        <dbReference type="ARBA" id="ARBA00023180"/>
    </source>
</evidence>
<reference evidence="10" key="2">
    <citation type="submission" date="2025-08" db="UniProtKB">
        <authorList>
            <consortium name="RefSeq"/>
        </authorList>
    </citation>
    <scope>IDENTIFICATION</scope>
    <source>
        <tissue evidence="10">Young leaves</tissue>
    </source>
</reference>
<reference evidence="9" key="1">
    <citation type="journal article" date="2019" name="Nat. Commun.">
        <title>Genome-wide association mapping of date palm fruit traits.</title>
        <authorList>
            <person name="Hazzouri K.M."/>
            <person name="Gros-Balthazard M."/>
            <person name="Flowers J.M."/>
            <person name="Copetti D."/>
            <person name="Lemansour A."/>
            <person name="Lebrun M."/>
            <person name="Masmoudi K."/>
            <person name="Ferrand S."/>
            <person name="Dhar M.I."/>
            <person name="Fresquez Z.A."/>
            <person name="Rosas U."/>
            <person name="Zhang J."/>
            <person name="Talag J."/>
            <person name="Lee S."/>
            <person name="Kudrna D."/>
            <person name="Powell R.F."/>
            <person name="Leitch I.J."/>
            <person name="Krueger R.R."/>
            <person name="Wing R.A."/>
            <person name="Amiri K.M.A."/>
            <person name="Purugganan M.D."/>
        </authorList>
    </citation>
    <scope>NUCLEOTIDE SEQUENCE [LARGE SCALE GENOMIC DNA]</scope>
    <source>
        <strain evidence="9">cv. Khalas</strain>
    </source>
</reference>
<dbReference type="InterPro" id="IPR017853">
    <property type="entry name" value="GH"/>
</dbReference>
<dbReference type="PROSITE" id="PS51910">
    <property type="entry name" value="GH18_2"/>
    <property type="match status" value="1"/>
</dbReference>
<evidence type="ECO:0000259" key="8">
    <source>
        <dbReference type="PROSITE" id="PS51910"/>
    </source>
</evidence>
<dbReference type="GO" id="GO:0008061">
    <property type="term" value="F:chitin binding"/>
    <property type="evidence" value="ECO:0007669"/>
    <property type="project" value="InterPro"/>
</dbReference>
<sequence>MGQVPVSLLLISHLLTLPTAIHHTTAQQECTSLNTVPHQVRAGYWFSHSDRYSPVSNINTSLYTHLYYYSLSLDDTDSRVALPPDDQLPLLATFSTTIKAENPSLKTILSIATDDGQTNVSNAAFSSMVANQTLRAAFINSTMELARTNAFDGLDLAWQFPSSSSDMASLGILLAELRARINEEAQSSSSPLLLTATVYFSNHLFDVPADNLDYPMEAISDNLDWTNALCFGYHKNSDVTAFDAPLYDKASHFSTSYGITSWLDAGIPACKLVMGVPLYGRSWFLKNKMKNEAGAPVVAAGPRQKMSNQTGMMAYSEIKEILKDPDVVFLYDNQTVSAYIHSGRLWVSFDSLEVVEVKIKFALQKRLLGYFLWPISFDDSNYTVSKQASDIWLRNHDSPYYEDENGVEQAPSPAQLPPQDDALTPSAALSRSTHRSPTTHQLHLDLYILLFLLFYLTTL</sequence>
<feature type="chain" id="PRO_5034319778" evidence="7">
    <location>
        <begin position="27"/>
        <end position="459"/>
    </location>
</feature>
<dbReference type="GO" id="GO:0004568">
    <property type="term" value="F:chitinase activity"/>
    <property type="evidence" value="ECO:0007669"/>
    <property type="project" value="TreeGrafter"/>
</dbReference>
<comment type="similarity">
    <text evidence="1">Belongs to the glycosyl hydrolase 18 family. Chitinase class V subfamily.</text>
</comment>
<dbReference type="Gene3D" id="3.20.20.80">
    <property type="entry name" value="Glycosidases"/>
    <property type="match status" value="1"/>
</dbReference>
<evidence type="ECO:0000313" key="10">
    <source>
        <dbReference type="RefSeq" id="XP_017701878.2"/>
    </source>
</evidence>
<dbReference type="Pfam" id="PF00704">
    <property type="entry name" value="Glyco_hydro_18"/>
    <property type="match status" value="1"/>
</dbReference>
<protein>
    <submittedName>
        <fullName evidence="10">Class V chitinase-like</fullName>
    </submittedName>
</protein>
<dbReference type="AlphaFoldDB" id="A0A8B7MX50"/>
<dbReference type="Gene3D" id="3.10.50.10">
    <property type="match status" value="1"/>
</dbReference>
<evidence type="ECO:0000256" key="5">
    <source>
        <dbReference type="ARBA" id="ARBA00023295"/>
    </source>
</evidence>
<feature type="region of interest" description="Disordered" evidence="6">
    <location>
        <begin position="403"/>
        <end position="434"/>
    </location>
</feature>
<keyword evidence="3" id="KW-0378">Hydrolase</keyword>
<evidence type="ECO:0000256" key="3">
    <source>
        <dbReference type="ARBA" id="ARBA00022801"/>
    </source>
</evidence>
<gene>
    <name evidence="10" type="primary">LOC103722003</name>
</gene>
<feature type="domain" description="GH18" evidence="8">
    <location>
        <begin position="39"/>
        <end position="395"/>
    </location>
</feature>
<feature type="signal peptide" evidence="7">
    <location>
        <begin position="1"/>
        <end position="26"/>
    </location>
</feature>
<dbReference type="FunFam" id="3.10.50.10:FF:000003">
    <property type="entry name" value="Class V chitinase CHIT5b"/>
    <property type="match status" value="1"/>
</dbReference>
<dbReference type="GO" id="GO:0006032">
    <property type="term" value="P:chitin catabolic process"/>
    <property type="evidence" value="ECO:0007669"/>
    <property type="project" value="TreeGrafter"/>
</dbReference>
<dbReference type="SUPFAM" id="SSF51445">
    <property type="entry name" value="(Trans)glycosidases"/>
    <property type="match status" value="1"/>
</dbReference>
<keyword evidence="5" id="KW-0326">Glycosidase</keyword>